<feature type="region of interest" description="Disordered" evidence="1">
    <location>
        <begin position="1"/>
        <end position="33"/>
    </location>
</feature>
<comment type="caution">
    <text evidence="2">The sequence shown here is derived from an EMBL/GenBank/DDBJ whole genome shotgun (WGS) entry which is preliminary data.</text>
</comment>
<feature type="compositionally biased region" description="Basic residues" evidence="1">
    <location>
        <begin position="15"/>
        <end position="33"/>
    </location>
</feature>
<gene>
    <name evidence="2" type="ORF">CCACVL1_13382</name>
</gene>
<name>A0A1R3IBG7_COCAP</name>
<accession>A0A1R3IBG7</accession>
<dbReference type="Gramene" id="OMO79861">
    <property type="protein sequence ID" value="OMO79861"/>
    <property type="gene ID" value="CCACVL1_13382"/>
</dbReference>
<dbReference type="Proteomes" id="UP000188268">
    <property type="component" value="Unassembled WGS sequence"/>
</dbReference>
<reference evidence="2 3" key="1">
    <citation type="submission" date="2013-09" db="EMBL/GenBank/DDBJ databases">
        <title>Corchorus capsularis genome sequencing.</title>
        <authorList>
            <person name="Alam M."/>
            <person name="Haque M.S."/>
            <person name="Islam M.S."/>
            <person name="Emdad E.M."/>
            <person name="Islam M.M."/>
            <person name="Ahmed B."/>
            <person name="Halim A."/>
            <person name="Hossen Q.M.M."/>
            <person name="Hossain M.Z."/>
            <person name="Ahmed R."/>
            <person name="Khan M.M."/>
            <person name="Islam R."/>
            <person name="Rashid M.M."/>
            <person name="Khan S.A."/>
            <person name="Rahman M.S."/>
            <person name="Alam M."/>
        </authorList>
    </citation>
    <scope>NUCLEOTIDE SEQUENCE [LARGE SCALE GENOMIC DNA]</scope>
    <source>
        <strain evidence="3">cv. CVL-1</strain>
        <tissue evidence="2">Whole seedling</tissue>
    </source>
</reference>
<organism evidence="2 3">
    <name type="scientific">Corchorus capsularis</name>
    <name type="common">Jute</name>
    <dbReference type="NCBI Taxonomy" id="210143"/>
    <lineage>
        <taxon>Eukaryota</taxon>
        <taxon>Viridiplantae</taxon>
        <taxon>Streptophyta</taxon>
        <taxon>Embryophyta</taxon>
        <taxon>Tracheophyta</taxon>
        <taxon>Spermatophyta</taxon>
        <taxon>Magnoliopsida</taxon>
        <taxon>eudicotyledons</taxon>
        <taxon>Gunneridae</taxon>
        <taxon>Pentapetalae</taxon>
        <taxon>rosids</taxon>
        <taxon>malvids</taxon>
        <taxon>Malvales</taxon>
        <taxon>Malvaceae</taxon>
        <taxon>Grewioideae</taxon>
        <taxon>Apeibeae</taxon>
        <taxon>Corchorus</taxon>
    </lineage>
</organism>
<proteinExistence type="predicted"/>
<protein>
    <submittedName>
        <fullName evidence="2">Uncharacterized protein</fullName>
    </submittedName>
</protein>
<keyword evidence="3" id="KW-1185">Reference proteome</keyword>
<dbReference type="AlphaFoldDB" id="A0A1R3IBG7"/>
<evidence type="ECO:0000313" key="3">
    <source>
        <dbReference type="Proteomes" id="UP000188268"/>
    </source>
</evidence>
<evidence type="ECO:0000313" key="2">
    <source>
        <dbReference type="EMBL" id="OMO79861.1"/>
    </source>
</evidence>
<evidence type="ECO:0000256" key="1">
    <source>
        <dbReference type="SAM" id="MobiDB-lite"/>
    </source>
</evidence>
<sequence length="33" mass="3727">MAQSRRHLLGEGGGGHHKGKRKDHGKNHERKKV</sequence>
<dbReference type="EMBL" id="AWWV01010350">
    <property type="protein sequence ID" value="OMO79861.1"/>
    <property type="molecule type" value="Genomic_DNA"/>
</dbReference>